<dbReference type="InterPro" id="IPR006685">
    <property type="entry name" value="MscS_channel_2nd"/>
</dbReference>
<keyword evidence="4 8" id="KW-0812">Transmembrane</keyword>
<dbReference type="Gene3D" id="3.30.70.100">
    <property type="match status" value="1"/>
</dbReference>
<evidence type="ECO:0000256" key="6">
    <source>
        <dbReference type="ARBA" id="ARBA00023136"/>
    </source>
</evidence>
<evidence type="ECO:0000256" key="7">
    <source>
        <dbReference type="SAM" id="MobiDB-lite"/>
    </source>
</evidence>
<comment type="caution">
    <text evidence="11">The sequence shown here is derived from an EMBL/GenBank/DDBJ whole genome shotgun (WGS) entry which is preliminary data.</text>
</comment>
<accession>A0ABT5D6E8</accession>
<name>A0ABT5D6E8_9BACT</name>
<keyword evidence="6 8" id="KW-0472">Membrane</keyword>
<dbReference type="SUPFAM" id="SSF50182">
    <property type="entry name" value="Sm-like ribonucleoproteins"/>
    <property type="match status" value="1"/>
</dbReference>
<comment type="similarity">
    <text evidence="2">Belongs to the MscS (TC 1.A.23) family.</text>
</comment>
<evidence type="ECO:0000256" key="3">
    <source>
        <dbReference type="ARBA" id="ARBA00022475"/>
    </source>
</evidence>
<feature type="transmembrane region" description="Helical" evidence="8">
    <location>
        <begin position="65"/>
        <end position="87"/>
    </location>
</feature>
<evidence type="ECO:0000259" key="9">
    <source>
        <dbReference type="Pfam" id="PF00924"/>
    </source>
</evidence>
<dbReference type="SUPFAM" id="SSF82861">
    <property type="entry name" value="Mechanosensitive channel protein MscS (YggB), transmembrane region"/>
    <property type="match status" value="1"/>
</dbReference>
<evidence type="ECO:0000313" key="12">
    <source>
        <dbReference type="Proteomes" id="UP001221838"/>
    </source>
</evidence>
<feature type="transmembrane region" description="Helical" evidence="8">
    <location>
        <begin position="107"/>
        <end position="128"/>
    </location>
</feature>
<reference evidence="11 12" key="1">
    <citation type="submission" date="2022-11" db="EMBL/GenBank/DDBJ databases">
        <title>Minimal conservation of predation-associated metabolite biosynthetic gene clusters underscores biosynthetic potential of Myxococcota including descriptions for ten novel species: Archangium lansinium sp. nov., Myxococcus landrumus sp. nov., Nannocystis bai.</title>
        <authorList>
            <person name="Ahearne A."/>
            <person name="Stevens C."/>
            <person name="Dowd S."/>
        </authorList>
    </citation>
    <scope>NUCLEOTIDE SEQUENCE [LARGE SCALE GENOMIC DNA]</scope>
    <source>
        <strain evidence="11 12">NCWAL01</strain>
    </source>
</reference>
<dbReference type="Gene3D" id="1.10.287.1260">
    <property type="match status" value="1"/>
</dbReference>
<evidence type="ECO:0000256" key="8">
    <source>
        <dbReference type="SAM" id="Phobius"/>
    </source>
</evidence>
<organism evidence="11 12">
    <name type="scientific">Stigmatella ashevillensis</name>
    <dbReference type="NCBI Taxonomy" id="2995309"/>
    <lineage>
        <taxon>Bacteria</taxon>
        <taxon>Pseudomonadati</taxon>
        <taxon>Myxococcota</taxon>
        <taxon>Myxococcia</taxon>
        <taxon>Myxococcales</taxon>
        <taxon>Cystobacterineae</taxon>
        <taxon>Archangiaceae</taxon>
        <taxon>Stigmatella</taxon>
    </lineage>
</organism>
<feature type="transmembrane region" description="Helical" evidence="8">
    <location>
        <begin position="20"/>
        <end position="44"/>
    </location>
</feature>
<evidence type="ECO:0000313" key="11">
    <source>
        <dbReference type="EMBL" id="MDC0709116.1"/>
    </source>
</evidence>
<dbReference type="Gene3D" id="2.30.30.60">
    <property type="match status" value="1"/>
</dbReference>
<evidence type="ECO:0000256" key="2">
    <source>
        <dbReference type="ARBA" id="ARBA00008017"/>
    </source>
</evidence>
<dbReference type="PANTHER" id="PTHR30460">
    <property type="entry name" value="MODERATE CONDUCTANCE MECHANOSENSITIVE CHANNEL YBIO"/>
    <property type="match status" value="1"/>
</dbReference>
<sequence length="564" mass="61914">MELPRLADTPELNNALLVGAAVLALLLSAWTLLVTSSFLIHQGIRASGIQALSSFGESLYKRARLTAVLLSFLAVITGAGLLGYALWQGIDLQPSFSLLFAEVTPGFLKGLGRSMGLLALLLAGFAVLQRASKRLMPRVERALQERQIHETQRIYAEKFLASLPSVINLALAHAVVSLAVAALGVPAPVEWFVTTSVYILLLVTGSRALVFFLYFLSQRLLEAWSDKSRGTRLEEYYTALHRLLPVGQKSLEAIIYISAASLIVRKFQSLEPFAPYGPVLIRIVSMFFAASVVVEFSRVMVSRLLSANSSTADDVQRRRSTFIQLLQNISKYVIYFCVCMMVLSDLGIDPTPILAGAGIVGLTVGLGSQSIVQDLLSGIFLLFEDQILNGDYIRIEDTEGTVEEITPRVTRIRDRYGRLHILRNGEIKNVINYSRGWTLAVVEMSVAYEADLKKAMQVIADVSARLPELMPGKVIGSPKVMGLESLEDSCLRVRVETRVAPGCHFDAKRTLNLLLVEGFRANNLEIPYPKSVSVEPSKPSDEPTPPPLEPVKAVNRVRSSSAET</sequence>
<feature type="transmembrane region" description="Helical" evidence="8">
    <location>
        <begin position="159"/>
        <end position="185"/>
    </location>
</feature>
<dbReference type="Pfam" id="PF21088">
    <property type="entry name" value="MS_channel_1st"/>
    <property type="match status" value="1"/>
</dbReference>
<feature type="domain" description="Mechanosensitive ion channel transmembrane helices 2/3" evidence="10">
    <location>
        <begin position="328"/>
        <end position="369"/>
    </location>
</feature>
<dbReference type="InterPro" id="IPR010920">
    <property type="entry name" value="LSM_dom_sf"/>
</dbReference>
<dbReference type="SUPFAM" id="SSF82689">
    <property type="entry name" value="Mechanosensitive channel protein MscS (YggB), C-terminal domain"/>
    <property type="match status" value="1"/>
</dbReference>
<dbReference type="PANTHER" id="PTHR30460:SF0">
    <property type="entry name" value="MODERATE CONDUCTANCE MECHANOSENSITIVE CHANNEL YBIO"/>
    <property type="match status" value="1"/>
</dbReference>
<feature type="transmembrane region" description="Helical" evidence="8">
    <location>
        <begin position="279"/>
        <end position="301"/>
    </location>
</feature>
<evidence type="ECO:0000256" key="4">
    <source>
        <dbReference type="ARBA" id="ARBA00022692"/>
    </source>
</evidence>
<evidence type="ECO:0000256" key="1">
    <source>
        <dbReference type="ARBA" id="ARBA00004651"/>
    </source>
</evidence>
<keyword evidence="12" id="KW-1185">Reference proteome</keyword>
<evidence type="ECO:0000256" key="5">
    <source>
        <dbReference type="ARBA" id="ARBA00022989"/>
    </source>
</evidence>
<dbReference type="Pfam" id="PF00924">
    <property type="entry name" value="MS_channel_2nd"/>
    <property type="match status" value="1"/>
</dbReference>
<keyword evidence="3" id="KW-1003">Cell membrane</keyword>
<dbReference type="InterPro" id="IPR011014">
    <property type="entry name" value="MscS_channel_TM-2"/>
</dbReference>
<protein>
    <submittedName>
        <fullName evidence="11">Mechanosensitive ion channel family protein</fullName>
    </submittedName>
</protein>
<evidence type="ECO:0000259" key="10">
    <source>
        <dbReference type="Pfam" id="PF21088"/>
    </source>
</evidence>
<dbReference type="InterPro" id="IPR023408">
    <property type="entry name" value="MscS_beta-dom_sf"/>
</dbReference>
<keyword evidence="5 8" id="KW-1133">Transmembrane helix</keyword>
<dbReference type="EMBL" id="JAQNDM010000002">
    <property type="protein sequence ID" value="MDC0709116.1"/>
    <property type="molecule type" value="Genomic_DNA"/>
</dbReference>
<feature type="domain" description="Mechanosensitive ion channel MscS" evidence="9">
    <location>
        <begin position="371"/>
        <end position="435"/>
    </location>
</feature>
<dbReference type="InterPro" id="IPR011066">
    <property type="entry name" value="MscS_channel_C_sf"/>
</dbReference>
<proteinExistence type="inferred from homology"/>
<dbReference type="InterPro" id="IPR049142">
    <property type="entry name" value="MS_channel_1st"/>
</dbReference>
<dbReference type="InterPro" id="IPR045276">
    <property type="entry name" value="YbiO_bact"/>
</dbReference>
<dbReference type="Proteomes" id="UP001221838">
    <property type="component" value="Unassembled WGS sequence"/>
</dbReference>
<dbReference type="RefSeq" id="WP_272137380.1">
    <property type="nucleotide sequence ID" value="NZ_JAQNDM010000002.1"/>
</dbReference>
<feature type="transmembrane region" description="Helical" evidence="8">
    <location>
        <begin position="197"/>
        <end position="217"/>
    </location>
</feature>
<feature type="region of interest" description="Disordered" evidence="7">
    <location>
        <begin position="530"/>
        <end position="564"/>
    </location>
</feature>
<gene>
    <name evidence="11" type="ORF">POL68_11640</name>
</gene>
<comment type="subcellular location">
    <subcellularLocation>
        <location evidence="1">Cell membrane</location>
        <topology evidence="1">Multi-pass membrane protein</topology>
    </subcellularLocation>
</comment>